<keyword evidence="3" id="KW-0175">Coiled coil</keyword>
<name>D8R7Z1_SELML</name>
<keyword evidence="2" id="KW-0539">Nucleus</keyword>
<dbReference type="STRING" id="88036.D8R7Z1"/>
<gene>
    <name evidence="5" type="ORF">SELMODRAFT_408336</name>
</gene>
<dbReference type="Proteomes" id="UP000001514">
    <property type="component" value="Unassembled WGS sequence"/>
</dbReference>
<dbReference type="PANTHER" id="PTHR16171:SF7">
    <property type="entry name" value="DNA REPAIR PROTEIN RAD2"/>
    <property type="match status" value="1"/>
</dbReference>
<accession>D8R7Z1</accession>
<feature type="region of interest" description="Disordered" evidence="4">
    <location>
        <begin position="19"/>
        <end position="46"/>
    </location>
</feature>
<evidence type="ECO:0000256" key="4">
    <source>
        <dbReference type="SAM" id="MobiDB-lite"/>
    </source>
</evidence>
<feature type="coiled-coil region" evidence="3">
    <location>
        <begin position="247"/>
        <end position="285"/>
    </location>
</feature>
<dbReference type="KEGG" id="smo:SELMODRAFT_408336"/>
<evidence type="ECO:0000256" key="3">
    <source>
        <dbReference type="SAM" id="Coils"/>
    </source>
</evidence>
<feature type="compositionally biased region" description="Low complexity" evidence="4">
    <location>
        <begin position="20"/>
        <end position="37"/>
    </location>
</feature>
<dbReference type="HOGENOM" id="CLU_817357_0_0_1"/>
<dbReference type="InParanoid" id="D8R7Z1"/>
<organism evidence="6">
    <name type="scientific">Selaginella moellendorffii</name>
    <name type="common">Spikemoss</name>
    <dbReference type="NCBI Taxonomy" id="88036"/>
    <lineage>
        <taxon>Eukaryota</taxon>
        <taxon>Viridiplantae</taxon>
        <taxon>Streptophyta</taxon>
        <taxon>Embryophyta</taxon>
        <taxon>Tracheophyta</taxon>
        <taxon>Lycopodiopsida</taxon>
        <taxon>Selaginellales</taxon>
        <taxon>Selaginellaceae</taxon>
        <taxon>Selaginella</taxon>
    </lineage>
</organism>
<dbReference type="EMBL" id="GL377573">
    <property type="protein sequence ID" value="EFJ31964.1"/>
    <property type="molecule type" value="Genomic_DNA"/>
</dbReference>
<dbReference type="Gramene" id="EFJ31964">
    <property type="protein sequence ID" value="EFJ31964"/>
    <property type="gene ID" value="SELMODRAFT_408336"/>
</dbReference>
<evidence type="ECO:0000256" key="2">
    <source>
        <dbReference type="ARBA" id="ARBA00023242"/>
    </source>
</evidence>
<reference evidence="5 6" key="1">
    <citation type="journal article" date="2011" name="Science">
        <title>The Selaginella genome identifies genetic changes associated with the evolution of vascular plants.</title>
        <authorList>
            <person name="Banks J.A."/>
            <person name="Nishiyama T."/>
            <person name="Hasebe M."/>
            <person name="Bowman J.L."/>
            <person name="Gribskov M."/>
            <person name="dePamphilis C."/>
            <person name="Albert V.A."/>
            <person name="Aono N."/>
            <person name="Aoyama T."/>
            <person name="Ambrose B.A."/>
            <person name="Ashton N.W."/>
            <person name="Axtell M.J."/>
            <person name="Barker E."/>
            <person name="Barker M.S."/>
            <person name="Bennetzen J.L."/>
            <person name="Bonawitz N.D."/>
            <person name="Chapple C."/>
            <person name="Cheng C."/>
            <person name="Correa L.G."/>
            <person name="Dacre M."/>
            <person name="DeBarry J."/>
            <person name="Dreyer I."/>
            <person name="Elias M."/>
            <person name="Engstrom E.M."/>
            <person name="Estelle M."/>
            <person name="Feng L."/>
            <person name="Finet C."/>
            <person name="Floyd S.K."/>
            <person name="Frommer W.B."/>
            <person name="Fujita T."/>
            <person name="Gramzow L."/>
            <person name="Gutensohn M."/>
            <person name="Harholt J."/>
            <person name="Hattori M."/>
            <person name="Heyl A."/>
            <person name="Hirai T."/>
            <person name="Hiwatashi Y."/>
            <person name="Ishikawa M."/>
            <person name="Iwata M."/>
            <person name="Karol K.G."/>
            <person name="Koehler B."/>
            <person name="Kolukisaoglu U."/>
            <person name="Kubo M."/>
            <person name="Kurata T."/>
            <person name="Lalonde S."/>
            <person name="Li K."/>
            <person name="Li Y."/>
            <person name="Litt A."/>
            <person name="Lyons E."/>
            <person name="Manning G."/>
            <person name="Maruyama T."/>
            <person name="Michael T.P."/>
            <person name="Mikami K."/>
            <person name="Miyazaki S."/>
            <person name="Morinaga S."/>
            <person name="Murata T."/>
            <person name="Mueller-Roeber B."/>
            <person name="Nelson D.R."/>
            <person name="Obara M."/>
            <person name="Oguri Y."/>
            <person name="Olmstead R.G."/>
            <person name="Onodera N."/>
            <person name="Petersen B.L."/>
            <person name="Pils B."/>
            <person name="Prigge M."/>
            <person name="Rensing S.A."/>
            <person name="Riano-Pachon D.M."/>
            <person name="Roberts A.W."/>
            <person name="Sato Y."/>
            <person name="Scheller H.V."/>
            <person name="Schulz B."/>
            <person name="Schulz C."/>
            <person name="Shakirov E.V."/>
            <person name="Shibagaki N."/>
            <person name="Shinohara N."/>
            <person name="Shippen D.E."/>
            <person name="Soerensen I."/>
            <person name="Sotooka R."/>
            <person name="Sugimoto N."/>
            <person name="Sugita M."/>
            <person name="Sumikawa N."/>
            <person name="Tanurdzic M."/>
            <person name="Theissen G."/>
            <person name="Ulvskov P."/>
            <person name="Wakazuki S."/>
            <person name="Weng J.K."/>
            <person name="Willats W.W."/>
            <person name="Wipf D."/>
            <person name="Wolf P.G."/>
            <person name="Yang L."/>
            <person name="Zimmer A.D."/>
            <person name="Zhu Q."/>
            <person name="Mitros T."/>
            <person name="Hellsten U."/>
            <person name="Loque D."/>
            <person name="Otillar R."/>
            <person name="Salamov A."/>
            <person name="Schmutz J."/>
            <person name="Shapiro H."/>
            <person name="Lindquist E."/>
            <person name="Lucas S."/>
            <person name="Rokhsar D."/>
            <person name="Grigoriev I.V."/>
        </authorList>
    </citation>
    <scope>NUCLEOTIDE SEQUENCE [LARGE SCALE GENOMIC DNA]</scope>
</reference>
<evidence type="ECO:0000256" key="1">
    <source>
        <dbReference type="ARBA" id="ARBA00004123"/>
    </source>
</evidence>
<comment type="subcellular location">
    <subcellularLocation>
        <location evidence="1">Nucleus</location>
    </subcellularLocation>
</comment>
<evidence type="ECO:0000313" key="6">
    <source>
        <dbReference type="Proteomes" id="UP000001514"/>
    </source>
</evidence>
<dbReference type="AlphaFoldDB" id="D8R7Z1"/>
<keyword evidence="6" id="KW-1185">Reference proteome</keyword>
<evidence type="ECO:0000313" key="5">
    <source>
        <dbReference type="EMBL" id="EFJ31964.1"/>
    </source>
</evidence>
<sequence>MIPWLTESWRQNTMFDKCLSDSSLKSSPSSPPATKDPSTPPSGSSESLQLVADYFAKDSDTKSESCKSCSKYDAAQDCCMRSDEKDKPQKLEAERLRLSSILYKKQIRLKTFLGATCPIMIPSEVYMVVSTLQESGRLPILSGLLFFSSRHETKEMVLLQHLQLSFVDNGSLQPDELFASLVSESQPDEIEWEDAYTEKGNLEVDETFQTLARGQEDEEIDWEDDGHAVVKATTITEDEERFLDAEDRAAQQRINEERENLLQEEAELRAEKKRNERNAETVTNEMFAECQDAESDLGLNQDKLIRMAMLHGSDYTQGIRNCEYYRGCECLSWRGWAAKA</sequence>
<protein>
    <submittedName>
        <fullName evidence="5">Uncharacterized protein</fullName>
    </submittedName>
</protein>
<dbReference type="PANTHER" id="PTHR16171">
    <property type="entry name" value="DNA REPAIR PROTEIN COMPLEMENTING XP-G CELLS-RELATED"/>
    <property type="match status" value="1"/>
</dbReference>
<proteinExistence type="predicted"/>
<dbReference type="GO" id="GO:0005634">
    <property type="term" value="C:nucleus"/>
    <property type="evidence" value="ECO:0007669"/>
    <property type="project" value="UniProtKB-SubCell"/>
</dbReference>